<dbReference type="PANTHER" id="PTHR43534">
    <property type="entry name" value="MIND SUPERFAMILY P-LOOP ATPASE CONTAINING AN INSERTED FERREDOXIN DOMAIN"/>
    <property type="match status" value="1"/>
</dbReference>
<dbReference type="SUPFAM" id="SSF52540">
    <property type="entry name" value="P-loop containing nucleoside triphosphate hydrolases"/>
    <property type="match status" value="1"/>
</dbReference>
<keyword evidence="3" id="KW-0411">Iron-sulfur</keyword>
<evidence type="ECO:0000259" key="4">
    <source>
        <dbReference type="PROSITE" id="PS51379"/>
    </source>
</evidence>
<organism evidence="5">
    <name type="scientific">candidate division WOR-3 bacterium</name>
    <dbReference type="NCBI Taxonomy" id="2052148"/>
    <lineage>
        <taxon>Bacteria</taxon>
        <taxon>Bacteria division WOR-3</taxon>
    </lineage>
</organism>
<dbReference type="InterPro" id="IPR002586">
    <property type="entry name" value="CobQ/CobB/MinD/ParA_Nub-bd_dom"/>
</dbReference>
<sequence>MIREVAIVSGKGGTGKSTITLGLASLLKDKAVFVDADVDAPDMYIVMEPELLKKEDFEGPRFPVYIPDKCTGCGLCEQNCRFDAIKIVDMKPVFNEFKCDACGVCWRVCPFDAIEVRRDISGEIYISRSRFGPFVHARLFPGRENSGKLVSRLRVVAKAVADDAKKDLIILDGPPGVGCPVISTITGVSLTVGIVEPTLSGIHDIIRVYELSTFFNIPFTIVINKSNINPDMVQRIKEFASENGIKILGEIPFSRRIVEALLQRKTIIEGDVEDGIKEELKRIWNGIQSMLSLTGL</sequence>
<dbReference type="GO" id="GO:0051536">
    <property type="term" value="F:iron-sulfur cluster binding"/>
    <property type="evidence" value="ECO:0007669"/>
    <property type="project" value="UniProtKB-KW"/>
</dbReference>
<proteinExistence type="predicted"/>
<evidence type="ECO:0000256" key="2">
    <source>
        <dbReference type="ARBA" id="ARBA00023004"/>
    </source>
</evidence>
<dbReference type="Pfam" id="PF00037">
    <property type="entry name" value="Fer4"/>
    <property type="match status" value="2"/>
</dbReference>
<name>A0A7C0VBZ2_UNCW3</name>
<keyword evidence="2" id="KW-0408">Iron</keyword>
<evidence type="ECO:0000256" key="3">
    <source>
        <dbReference type="ARBA" id="ARBA00023014"/>
    </source>
</evidence>
<dbReference type="Gene3D" id="3.30.70.20">
    <property type="match status" value="1"/>
</dbReference>
<evidence type="ECO:0000313" key="5">
    <source>
        <dbReference type="EMBL" id="HDI83006.1"/>
    </source>
</evidence>
<dbReference type="InterPro" id="IPR017896">
    <property type="entry name" value="4Fe4S_Fe-S-bd"/>
</dbReference>
<feature type="domain" description="4Fe-4S ferredoxin-type" evidence="4">
    <location>
        <begin position="90"/>
        <end position="119"/>
    </location>
</feature>
<evidence type="ECO:0000256" key="1">
    <source>
        <dbReference type="ARBA" id="ARBA00022723"/>
    </source>
</evidence>
<dbReference type="SUPFAM" id="SSF54862">
    <property type="entry name" value="4Fe-4S ferredoxins"/>
    <property type="match status" value="1"/>
</dbReference>
<dbReference type="InterPro" id="IPR017900">
    <property type="entry name" value="4Fe4S_Fe_S_CS"/>
</dbReference>
<gene>
    <name evidence="5" type="ORF">ENF18_04360</name>
</gene>
<dbReference type="GO" id="GO:0046872">
    <property type="term" value="F:metal ion binding"/>
    <property type="evidence" value="ECO:0007669"/>
    <property type="project" value="UniProtKB-KW"/>
</dbReference>
<reference evidence="5" key="1">
    <citation type="journal article" date="2020" name="mSystems">
        <title>Genome- and Community-Level Interaction Insights into Carbon Utilization and Element Cycling Functions of Hydrothermarchaeota in Hydrothermal Sediment.</title>
        <authorList>
            <person name="Zhou Z."/>
            <person name="Liu Y."/>
            <person name="Xu W."/>
            <person name="Pan J."/>
            <person name="Luo Z.H."/>
            <person name="Li M."/>
        </authorList>
    </citation>
    <scope>NUCLEOTIDE SEQUENCE [LARGE SCALE GENOMIC DNA]</scope>
    <source>
        <strain evidence="5">HyVt-102</strain>
    </source>
</reference>
<dbReference type="InterPro" id="IPR027417">
    <property type="entry name" value="P-loop_NTPase"/>
</dbReference>
<dbReference type="PROSITE" id="PS51379">
    <property type="entry name" value="4FE4S_FER_2"/>
    <property type="match status" value="2"/>
</dbReference>
<dbReference type="AlphaFoldDB" id="A0A7C0VBZ2"/>
<dbReference type="Pfam" id="PF01656">
    <property type="entry name" value="CbiA"/>
    <property type="match status" value="1"/>
</dbReference>
<dbReference type="PANTHER" id="PTHR43534:SF1">
    <property type="entry name" value="4FE-4S CLUSTER CONTAINING PARA FAMILY ATPASE PROTEIN"/>
    <property type="match status" value="1"/>
</dbReference>
<comment type="caution">
    <text evidence="5">The sequence shown here is derived from an EMBL/GenBank/DDBJ whole genome shotgun (WGS) entry which is preliminary data.</text>
</comment>
<dbReference type="Gene3D" id="3.40.50.300">
    <property type="entry name" value="P-loop containing nucleotide triphosphate hydrolases"/>
    <property type="match status" value="1"/>
</dbReference>
<dbReference type="CDD" id="cd03110">
    <property type="entry name" value="SIMIBI_bact_arch"/>
    <property type="match status" value="1"/>
</dbReference>
<dbReference type="EMBL" id="DQWE01000211">
    <property type="protein sequence ID" value="HDI83006.1"/>
    <property type="molecule type" value="Genomic_DNA"/>
</dbReference>
<accession>A0A7C0VBZ2</accession>
<dbReference type="PROSITE" id="PS00198">
    <property type="entry name" value="4FE4S_FER_1"/>
    <property type="match status" value="1"/>
</dbReference>
<feature type="domain" description="4Fe-4S ferredoxin-type" evidence="4">
    <location>
        <begin position="61"/>
        <end position="89"/>
    </location>
</feature>
<keyword evidence="1" id="KW-0479">Metal-binding</keyword>
<protein>
    <submittedName>
        <fullName evidence="5">(4Fe-4S)-binding protein</fullName>
    </submittedName>
</protein>
<dbReference type="Proteomes" id="UP000885847">
    <property type="component" value="Unassembled WGS sequence"/>
</dbReference>